<reference evidence="2 3" key="1">
    <citation type="submission" date="2020-11" db="EMBL/GenBank/DDBJ databases">
        <title>Pseudonocardia abyssalis sp. nov. and Pseudonocardia oceani sp. nov., description and phylogenomic analysis of two novel actinomycetes isolated from the deep Southern Ocean.</title>
        <authorList>
            <person name="Parra J."/>
        </authorList>
    </citation>
    <scope>NUCLEOTIDE SEQUENCE [LARGE SCALE GENOMIC DNA]</scope>
    <source>
        <strain evidence="2 3">KRD-168</strain>
    </source>
</reference>
<feature type="region of interest" description="Disordered" evidence="1">
    <location>
        <begin position="77"/>
        <end position="96"/>
    </location>
</feature>
<accession>A0ABS6UPK2</accession>
<evidence type="ECO:0000256" key="1">
    <source>
        <dbReference type="SAM" id="MobiDB-lite"/>
    </source>
</evidence>
<comment type="caution">
    <text evidence="2">The sequence shown here is derived from an EMBL/GenBank/DDBJ whole genome shotgun (WGS) entry which is preliminary data.</text>
</comment>
<evidence type="ECO:0000313" key="2">
    <source>
        <dbReference type="EMBL" id="MBW0133828.1"/>
    </source>
</evidence>
<dbReference type="Proteomes" id="UP000694287">
    <property type="component" value="Unassembled WGS sequence"/>
</dbReference>
<feature type="compositionally biased region" description="Basic and acidic residues" evidence="1">
    <location>
        <begin position="86"/>
        <end position="96"/>
    </location>
</feature>
<organism evidence="2 3">
    <name type="scientific">Pseudonocardia abyssalis</name>
    <dbReference type="NCBI Taxonomy" id="2792008"/>
    <lineage>
        <taxon>Bacteria</taxon>
        <taxon>Bacillati</taxon>
        <taxon>Actinomycetota</taxon>
        <taxon>Actinomycetes</taxon>
        <taxon>Pseudonocardiales</taxon>
        <taxon>Pseudonocardiaceae</taxon>
        <taxon>Pseudonocardia</taxon>
    </lineage>
</organism>
<dbReference type="EMBL" id="JADQDK010000001">
    <property type="protein sequence ID" value="MBW0133828.1"/>
    <property type="molecule type" value="Genomic_DNA"/>
</dbReference>
<sequence>MFFTQHYLECLSRASYVIGDEATVQARHIPSAELSRRSAEIPPGRPVVYCAGGYPSATRLLRCEGWTDVDLVGGHDARVAQPYAERTTDDRERTHR</sequence>
<name>A0ABS6UPK2_9PSEU</name>
<evidence type="ECO:0000313" key="3">
    <source>
        <dbReference type="Proteomes" id="UP000694287"/>
    </source>
</evidence>
<protein>
    <recommendedName>
        <fullName evidence="4">Rhodanese domain-containing protein</fullName>
    </recommendedName>
</protein>
<gene>
    <name evidence="2" type="ORF">I4I81_06125</name>
</gene>
<proteinExistence type="predicted"/>
<dbReference type="RefSeq" id="WP_218606267.1">
    <property type="nucleotide sequence ID" value="NZ_JADQDJ010000562.1"/>
</dbReference>
<evidence type="ECO:0008006" key="4">
    <source>
        <dbReference type="Google" id="ProtNLM"/>
    </source>
</evidence>
<keyword evidence="3" id="KW-1185">Reference proteome</keyword>